<feature type="region of interest" description="Disordered" evidence="1">
    <location>
        <begin position="296"/>
        <end position="318"/>
    </location>
</feature>
<name>A0A0D7AHM4_9AGAR</name>
<keyword evidence="3" id="KW-1185">Reference proteome</keyword>
<gene>
    <name evidence="2" type="ORF">FISHEDRAFT_70882</name>
</gene>
<evidence type="ECO:0000256" key="1">
    <source>
        <dbReference type="SAM" id="MobiDB-lite"/>
    </source>
</evidence>
<proteinExistence type="predicted"/>
<accession>A0A0D7AHM4</accession>
<feature type="compositionally biased region" description="Low complexity" evidence="1">
    <location>
        <begin position="222"/>
        <end position="237"/>
    </location>
</feature>
<sequence length="415" mass="45218">MSYDPPYTLPGEDPFNARPYLPMRQLRRKRSSLVNKWVLEQQHKPDFSSRLSEDIQSPRAPRPPRSRQTSAPAPVAAPANPYLAYPDMSGPFSVPHESAVTVNMYDLVEDDDLPEVSTESYKTPTTPKLLSKKASRIFKPPSFRNFHMPFHSTSTSSSRPTTPMRPVLPSRRSNVTHMRSTSVSIADSSGKQTKSPAPAAPSSKWRPSVLGFFPASSQLSMPPSESTCSPSRPSVSSTRTYASTAPTSADDVPTTPPSIPVGRSSHTRNRSRGGTSKAPPTLSSASVISATSCISNPQSTLSSQQGMHSPRSFSSGSSVQLMGHSGFLRKPMTIRNASRRTVYSDDDHSTDSHVERPYVAYSGAAKQRVTLSSLGVRGHKKKILVISGIGWDDTCRFEGVKRWCEVSSLSLPNPS</sequence>
<feature type="region of interest" description="Disordered" evidence="1">
    <location>
        <begin position="145"/>
        <end position="283"/>
    </location>
</feature>
<reference evidence="2 3" key="1">
    <citation type="journal article" date="2015" name="Fungal Genet. Biol.">
        <title>Evolution of novel wood decay mechanisms in Agaricales revealed by the genome sequences of Fistulina hepatica and Cylindrobasidium torrendii.</title>
        <authorList>
            <person name="Floudas D."/>
            <person name="Held B.W."/>
            <person name="Riley R."/>
            <person name="Nagy L.G."/>
            <person name="Koehler G."/>
            <person name="Ransdell A.S."/>
            <person name="Younus H."/>
            <person name="Chow J."/>
            <person name="Chiniquy J."/>
            <person name="Lipzen A."/>
            <person name="Tritt A."/>
            <person name="Sun H."/>
            <person name="Haridas S."/>
            <person name="LaButti K."/>
            <person name="Ohm R.A."/>
            <person name="Kues U."/>
            <person name="Blanchette R.A."/>
            <person name="Grigoriev I.V."/>
            <person name="Minto R.E."/>
            <person name="Hibbett D.S."/>
        </authorList>
    </citation>
    <scope>NUCLEOTIDE SEQUENCE [LARGE SCALE GENOMIC DNA]</scope>
    <source>
        <strain evidence="2 3">ATCC 64428</strain>
    </source>
</reference>
<protein>
    <submittedName>
        <fullName evidence="2">Uncharacterized protein</fullName>
    </submittedName>
</protein>
<feature type="compositionally biased region" description="Polar residues" evidence="1">
    <location>
        <begin position="238"/>
        <end position="247"/>
    </location>
</feature>
<evidence type="ECO:0000313" key="3">
    <source>
        <dbReference type="Proteomes" id="UP000054144"/>
    </source>
</evidence>
<dbReference type="EMBL" id="KN881666">
    <property type="protein sequence ID" value="KIY51239.1"/>
    <property type="molecule type" value="Genomic_DNA"/>
</dbReference>
<feature type="compositionally biased region" description="Polar residues" evidence="1">
    <location>
        <begin position="171"/>
        <end position="195"/>
    </location>
</feature>
<organism evidence="2 3">
    <name type="scientific">Fistulina hepatica ATCC 64428</name>
    <dbReference type="NCBI Taxonomy" id="1128425"/>
    <lineage>
        <taxon>Eukaryota</taxon>
        <taxon>Fungi</taxon>
        <taxon>Dikarya</taxon>
        <taxon>Basidiomycota</taxon>
        <taxon>Agaricomycotina</taxon>
        <taxon>Agaricomycetes</taxon>
        <taxon>Agaricomycetidae</taxon>
        <taxon>Agaricales</taxon>
        <taxon>Fistulinaceae</taxon>
        <taxon>Fistulina</taxon>
    </lineage>
</organism>
<feature type="compositionally biased region" description="Low complexity" evidence="1">
    <location>
        <begin position="146"/>
        <end position="165"/>
    </location>
</feature>
<dbReference type="OrthoDB" id="3071736at2759"/>
<feature type="compositionally biased region" description="Low complexity" evidence="1">
    <location>
        <begin position="66"/>
        <end position="78"/>
    </location>
</feature>
<dbReference type="Proteomes" id="UP000054144">
    <property type="component" value="Unassembled WGS sequence"/>
</dbReference>
<feature type="region of interest" description="Disordered" evidence="1">
    <location>
        <begin position="45"/>
        <end position="78"/>
    </location>
</feature>
<dbReference type="AlphaFoldDB" id="A0A0D7AHM4"/>
<evidence type="ECO:0000313" key="2">
    <source>
        <dbReference type="EMBL" id="KIY51239.1"/>
    </source>
</evidence>